<proteinExistence type="predicted"/>
<keyword evidence="3 5" id="KW-1133">Transmembrane helix</keyword>
<feature type="domain" description="Major facilitator superfamily (MFS) profile" evidence="6">
    <location>
        <begin position="220"/>
        <end position="416"/>
    </location>
</feature>
<dbReference type="Gene3D" id="1.20.1250.20">
    <property type="entry name" value="MFS general substrate transporter like domains"/>
    <property type="match status" value="2"/>
</dbReference>
<dbReference type="Pfam" id="PF12832">
    <property type="entry name" value="MFS_1_like"/>
    <property type="match status" value="1"/>
</dbReference>
<evidence type="ECO:0000256" key="3">
    <source>
        <dbReference type="ARBA" id="ARBA00022989"/>
    </source>
</evidence>
<name>A0A0J6WRI7_MYCCU</name>
<evidence type="ECO:0000256" key="5">
    <source>
        <dbReference type="SAM" id="Phobius"/>
    </source>
</evidence>
<dbReference type="AlphaFoldDB" id="A0A0J6WRI7"/>
<evidence type="ECO:0000313" key="7">
    <source>
        <dbReference type="EMBL" id="KMO84367.1"/>
    </source>
</evidence>
<feature type="transmembrane region" description="Helical" evidence="5">
    <location>
        <begin position="254"/>
        <end position="275"/>
    </location>
</feature>
<organism evidence="7 8">
    <name type="scientific">Mycolicibacterium chubuense</name>
    <name type="common">Mycobacterium chubuense</name>
    <dbReference type="NCBI Taxonomy" id="1800"/>
    <lineage>
        <taxon>Bacteria</taxon>
        <taxon>Bacillati</taxon>
        <taxon>Actinomycetota</taxon>
        <taxon>Actinomycetes</taxon>
        <taxon>Mycobacteriales</taxon>
        <taxon>Mycobacteriaceae</taxon>
        <taxon>Mycolicibacterium</taxon>
    </lineage>
</organism>
<reference evidence="7 8" key="1">
    <citation type="journal article" date="2015" name="Genome Biol. Evol.">
        <title>Characterization of Three Mycobacterium spp. with Potential Use in Bioremediation by Genome Sequencing and Comparative Genomics.</title>
        <authorList>
            <person name="Das S."/>
            <person name="Pettersson B.M."/>
            <person name="Behra P.R."/>
            <person name="Ramesh M."/>
            <person name="Dasgupta S."/>
            <person name="Bhattacharya A."/>
            <person name="Kirsebom L.A."/>
        </authorList>
    </citation>
    <scope>NUCLEOTIDE SEQUENCE [LARGE SCALE GENOMIC DNA]</scope>
    <source>
        <strain evidence="7 8">DSM 44219</strain>
    </source>
</reference>
<dbReference type="InterPro" id="IPR036259">
    <property type="entry name" value="MFS_trans_sf"/>
</dbReference>
<dbReference type="SUPFAM" id="SSF103473">
    <property type="entry name" value="MFS general substrate transporter"/>
    <property type="match status" value="1"/>
</dbReference>
<gene>
    <name evidence="7" type="ORF">MCHUDSM44219_00659</name>
</gene>
<feature type="transmembrane region" description="Helical" evidence="5">
    <location>
        <begin position="105"/>
        <end position="132"/>
    </location>
</feature>
<feature type="transmembrane region" description="Helical" evidence="5">
    <location>
        <begin position="169"/>
        <end position="190"/>
    </location>
</feature>
<dbReference type="PANTHER" id="PTHR23539">
    <property type="entry name" value="MFS TRANSPORTER"/>
    <property type="match status" value="1"/>
</dbReference>
<dbReference type="CDD" id="cd06174">
    <property type="entry name" value="MFS"/>
    <property type="match status" value="1"/>
</dbReference>
<evidence type="ECO:0000259" key="6">
    <source>
        <dbReference type="PROSITE" id="PS50850"/>
    </source>
</evidence>
<feature type="transmembrane region" description="Helical" evidence="5">
    <location>
        <begin position="282"/>
        <end position="301"/>
    </location>
</feature>
<comment type="subcellular location">
    <subcellularLocation>
        <location evidence="1">Cell membrane</location>
        <topology evidence="1">Multi-pass membrane protein</topology>
    </subcellularLocation>
</comment>
<evidence type="ECO:0000256" key="4">
    <source>
        <dbReference type="ARBA" id="ARBA00023136"/>
    </source>
</evidence>
<dbReference type="OrthoDB" id="9812574at2"/>
<keyword evidence="2 5" id="KW-0812">Transmembrane</keyword>
<feature type="transmembrane region" description="Helical" evidence="5">
    <location>
        <begin position="43"/>
        <end position="67"/>
    </location>
</feature>
<protein>
    <submittedName>
        <fullName evidence="7">Major Facilitator Superfamily protein</fullName>
    </submittedName>
</protein>
<feature type="transmembrane region" description="Helical" evidence="5">
    <location>
        <begin position="211"/>
        <end position="234"/>
    </location>
</feature>
<evidence type="ECO:0000313" key="8">
    <source>
        <dbReference type="Proteomes" id="UP000036176"/>
    </source>
</evidence>
<dbReference type="Proteomes" id="UP000036176">
    <property type="component" value="Unassembled WGS sequence"/>
</dbReference>
<sequence length="416" mass="42428">MVEERATAVGRRSLLFLAALNFFLADARDGLGPFLDAFLATRGWSPVALGAIATVGGLIGLAVTPAFGALVDGTRYKRALVAGPVIVVTAVGLATLVAPTPSVVWLGQVGTAVVGAVIGPALTGLTLGLMGPRLFGRQIARNEFWNHAGNVVSLAAVFVTVTLYGEHAIVTLMVVTAVGAVVAAAMIDPARIDHDAARGLDEAGAAAAPSGFRVLFATRGLLLLALVLLLFHFGNAPMSRLVAQDFAIELGTPFRTTAIITGVSQVAMIAMAVLAPMMIRRFGLSAVLLIALGALPVRGLIAGTNSGFWTIFPVQTLDGVGAGLIGIATPIAVEGLLAGSGRFNVGLAAVMTMQGVGASLSNVVAGSVVGAYGYEASHLLIAVVAVVAVGLFLRFRKVIAPGRRDPVGDAAAMRAR</sequence>
<comment type="caution">
    <text evidence="7">The sequence shown here is derived from an EMBL/GenBank/DDBJ whole genome shotgun (WGS) entry which is preliminary data.</text>
</comment>
<keyword evidence="4 5" id="KW-0472">Membrane</keyword>
<dbReference type="GO" id="GO:0005886">
    <property type="term" value="C:plasma membrane"/>
    <property type="evidence" value="ECO:0007669"/>
    <property type="project" value="UniProtKB-SubCell"/>
</dbReference>
<dbReference type="RefSeq" id="WP_053081169.1">
    <property type="nucleotide sequence ID" value="NZ_JYNX01000016.1"/>
</dbReference>
<dbReference type="InterPro" id="IPR020846">
    <property type="entry name" value="MFS_dom"/>
</dbReference>
<evidence type="ECO:0000256" key="1">
    <source>
        <dbReference type="ARBA" id="ARBA00004651"/>
    </source>
</evidence>
<dbReference type="PROSITE" id="PS50850">
    <property type="entry name" value="MFS"/>
    <property type="match status" value="1"/>
</dbReference>
<feature type="transmembrane region" description="Helical" evidence="5">
    <location>
        <begin position="307"/>
        <end position="333"/>
    </location>
</feature>
<dbReference type="InterPro" id="IPR024989">
    <property type="entry name" value="MFS_assoc_dom"/>
</dbReference>
<dbReference type="PANTHER" id="PTHR23539:SF1">
    <property type="entry name" value="MAJOR FACILITATOR SUPERFAMILY (MFS) PROFILE DOMAIN-CONTAINING PROTEIN"/>
    <property type="match status" value="1"/>
</dbReference>
<dbReference type="EMBL" id="JYNX01000016">
    <property type="protein sequence ID" value="KMO84367.1"/>
    <property type="molecule type" value="Genomic_DNA"/>
</dbReference>
<dbReference type="PATRIC" id="fig|1800.3.peg.662"/>
<evidence type="ECO:0000256" key="2">
    <source>
        <dbReference type="ARBA" id="ARBA00022692"/>
    </source>
</evidence>
<keyword evidence="8" id="KW-1185">Reference proteome</keyword>
<feature type="transmembrane region" description="Helical" evidence="5">
    <location>
        <begin position="345"/>
        <end position="364"/>
    </location>
</feature>
<feature type="transmembrane region" description="Helical" evidence="5">
    <location>
        <begin position="376"/>
        <end position="395"/>
    </location>
</feature>
<dbReference type="GO" id="GO:0022857">
    <property type="term" value="F:transmembrane transporter activity"/>
    <property type="evidence" value="ECO:0007669"/>
    <property type="project" value="InterPro"/>
</dbReference>
<accession>A0A0J6WRI7</accession>
<feature type="transmembrane region" description="Helical" evidence="5">
    <location>
        <begin position="144"/>
        <end position="163"/>
    </location>
</feature>
<feature type="transmembrane region" description="Helical" evidence="5">
    <location>
        <begin position="79"/>
        <end position="99"/>
    </location>
</feature>